<organism evidence="4 5">
    <name type="scientific">Billgrantia campisalis</name>
    <dbReference type="NCBI Taxonomy" id="74661"/>
    <lineage>
        <taxon>Bacteria</taxon>
        <taxon>Pseudomonadati</taxon>
        <taxon>Pseudomonadota</taxon>
        <taxon>Gammaproteobacteria</taxon>
        <taxon>Oceanospirillales</taxon>
        <taxon>Halomonadaceae</taxon>
        <taxon>Billgrantia</taxon>
    </lineage>
</organism>
<evidence type="ECO:0000259" key="3">
    <source>
        <dbReference type="Pfam" id="PF07484"/>
    </source>
</evidence>
<feature type="signal peptide" evidence="2">
    <location>
        <begin position="1"/>
        <end position="26"/>
    </location>
</feature>
<dbReference type="RefSeq" id="WP_238979031.1">
    <property type="nucleotide sequence ID" value="NZ_JABFUC010000021.1"/>
</dbReference>
<dbReference type="InterPro" id="IPR037053">
    <property type="entry name" value="Phage_tail_collar_dom_sf"/>
</dbReference>
<proteinExistence type="predicted"/>
<dbReference type="Pfam" id="PF07484">
    <property type="entry name" value="Collar"/>
    <property type="match status" value="1"/>
</dbReference>
<feature type="compositionally biased region" description="Basic and acidic residues" evidence="1">
    <location>
        <begin position="144"/>
        <end position="156"/>
    </location>
</feature>
<comment type="caution">
    <text evidence="4">The sequence shown here is derived from an EMBL/GenBank/DDBJ whole genome shotgun (WGS) entry which is preliminary data.</text>
</comment>
<keyword evidence="2" id="KW-0732">Signal</keyword>
<evidence type="ECO:0000313" key="5">
    <source>
        <dbReference type="Proteomes" id="UP000814385"/>
    </source>
</evidence>
<dbReference type="Gene3D" id="3.90.1340.10">
    <property type="entry name" value="Phage tail collar domain"/>
    <property type="match status" value="1"/>
</dbReference>
<keyword evidence="5" id="KW-1185">Reference proteome</keyword>
<protein>
    <submittedName>
        <fullName evidence="4">Phage tail protein</fullName>
    </submittedName>
</protein>
<dbReference type="Proteomes" id="UP000814385">
    <property type="component" value="Unassembled WGS sequence"/>
</dbReference>
<accession>A0ABS9PDB9</accession>
<dbReference type="PROSITE" id="PS51257">
    <property type="entry name" value="PROKAR_LIPOPROTEIN"/>
    <property type="match status" value="1"/>
</dbReference>
<name>A0ABS9PDB9_9GAMM</name>
<sequence length="224" mass="23159">MPTPKLPLAALATVAGLLMASPSAMACNDQPYIGSICATAATFCPIGYEQANGQTLAIAQNQALFALIGTTYGGNGQTTFALPDLQGRSLVGTGQSPGYSSVTLGQQRGQEEVTLTQAQMPQHTHGAHYSPGDFSGKIVATTSEDGHKTPASDRRLGSVGGGRENTLYSDSNDNLVEMPGMAISQQGAEVTVDAAGGSQPFNNLPPQLGINYCIAVQGIFPQRD</sequence>
<feature type="domain" description="Phage tail collar" evidence="3">
    <location>
        <begin position="34"/>
        <end position="89"/>
    </location>
</feature>
<gene>
    <name evidence="4" type="ORF">HOP52_18610</name>
</gene>
<feature type="chain" id="PRO_5045601633" evidence="2">
    <location>
        <begin position="27"/>
        <end position="224"/>
    </location>
</feature>
<dbReference type="InterPro" id="IPR011083">
    <property type="entry name" value="Phage_tail_collar_dom"/>
</dbReference>
<evidence type="ECO:0000256" key="2">
    <source>
        <dbReference type="SAM" id="SignalP"/>
    </source>
</evidence>
<dbReference type="EMBL" id="JABFUC010000021">
    <property type="protein sequence ID" value="MCG6659765.1"/>
    <property type="molecule type" value="Genomic_DNA"/>
</dbReference>
<reference evidence="4 5" key="1">
    <citation type="submission" date="2020-05" db="EMBL/GenBank/DDBJ databases">
        <title>Comparative genomic analysis of denitrifying bacteria from Halomonas genus.</title>
        <authorList>
            <person name="Wang L."/>
            <person name="Shao Z."/>
        </authorList>
    </citation>
    <scope>NUCLEOTIDE SEQUENCE [LARGE SCALE GENOMIC DNA]</scope>
    <source>
        <strain evidence="4 5">A4</strain>
    </source>
</reference>
<evidence type="ECO:0000256" key="1">
    <source>
        <dbReference type="SAM" id="MobiDB-lite"/>
    </source>
</evidence>
<feature type="region of interest" description="Disordered" evidence="1">
    <location>
        <begin position="143"/>
        <end position="170"/>
    </location>
</feature>
<evidence type="ECO:0000313" key="4">
    <source>
        <dbReference type="EMBL" id="MCG6659765.1"/>
    </source>
</evidence>
<dbReference type="SUPFAM" id="SSF88874">
    <property type="entry name" value="Receptor-binding domain of short tail fibre protein gp12"/>
    <property type="match status" value="1"/>
</dbReference>